<reference evidence="2" key="2">
    <citation type="submission" date="2015-01" db="EMBL/GenBank/DDBJ databases">
        <title>Evolutionary Origins and Diversification of the Mycorrhizal Mutualists.</title>
        <authorList>
            <consortium name="DOE Joint Genome Institute"/>
            <consortium name="Mycorrhizal Genomics Consortium"/>
            <person name="Kohler A."/>
            <person name="Kuo A."/>
            <person name="Nagy L.G."/>
            <person name="Floudas D."/>
            <person name="Copeland A."/>
            <person name="Barry K.W."/>
            <person name="Cichocki N."/>
            <person name="Veneault-Fourrey C."/>
            <person name="LaButti K."/>
            <person name="Lindquist E.A."/>
            <person name="Lipzen A."/>
            <person name="Lundell T."/>
            <person name="Morin E."/>
            <person name="Murat C."/>
            <person name="Riley R."/>
            <person name="Ohm R."/>
            <person name="Sun H."/>
            <person name="Tunlid A."/>
            <person name="Henrissat B."/>
            <person name="Grigoriev I.V."/>
            <person name="Hibbett D.S."/>
            <person name="Martin F."/>
        </authorList>
    </citation>
    <scope>NUCLEOTIDE SEQUENCE [LARGE SCALE GENOMIC DNA]</scope>
    <source>
        <strain evidence="2">441</strain>
    </source>
</reference>
<dbReference type="EMBL" id="KN833705">
    <property type="protein sequence ID" value="KIK25895.1"/>
    <property type="molecule type" value="Genomic_DNA"/>
</dbReference>
<reference evidence="1 2" key="1">
    <citation type="submission" date="2014-04" db="EMBL/GenBank/DDBJ databases">
        <authorList>
            <consortium name="DOE Joint Genome Institute"/>
            <person name="Kuo A."/>
            <person name="Kohler A."/>
            <person name="Costa M.D."/>
            <person name="Nagy L.G."/>
            <person name="Floudas D."/>
            <person name="Copeland A."/>
            <person name="Barry K.W."/>
            <person name="Cichocki N."/>
            <person name="Veneault-Fourrey C."/>
            <person name="LaButti K."/>
            <person name="Lindquist E.A."/>
            <person name="Lipzen A."/>
            <person name="Lundell T."/>
            <person name="Morin E."/>
            <person name="Murat C."/>
            <person name="Sun H."/>
            <person name="Tunlid A."/>
            <person name="Henrissat B."/>
            <person name="Grigoriev I.V."/>
            <person name="Hibbett D.S."/>
            <person name="Martin F."/>
            <person name="Nordberg H.P."/>
            <person name="Cantor M.N."/>
            <person name="Hua S.X."/>
        </authorList>
    </citation>
    <scope>NUCLEOTIDE SEQUENCE [LARGE SCALE GENOMIC DNA]</scope>
    <source>
        <strain evidence="1 2">441</strain>
    </source>
</reference>
<evidence type="ECO:0000313" key="1">
    <source>
        <dbReference type="EMBL" id="KIK25895.1"/>
    </source>
</evidence>
<dbReference type="HOGENOM" id="CLU_2688742_0_0_1"/>
<dbReference type="OrthoDB" id="2123378at2759"/>
<dbReference type="STRING" id="765257.A0A0C9YLN2"/>
<dbReference type="Proteomes" id="UP000054018">
    <property type="component" value="Unassembled WGS sequence"/>
</dbReference>
<accession>A0A0C9YLN2</accession>
<protein>
    <submittedName>
        <fullName evidence="1">Uncharacterized protein</fullName>
    </submittedName>
</protein>
<evidence type="ECO:0000313" key="2">
    <source>
        <dbReference type="Proteomes" id="UP000054018"/>
    </source>
</evidence>
<proteinExistence type="predicted"/>
<organism evidence="1 2">
    <name type="scientific">Pisolithus microcarpus 441</name>
    <dbReference type="NCBI Taxonomy" id="765257"/>
    <lineage>
        <taxon>Eukaryota</taxon>
        <taxon>Fungi</taxon>
        <taxon>Dikarya</taxon>
        <taxon>Basidiomycota</taxon>
        <taxon>Agaricomycotina</taxon>
        <taxon>Agaricomycetes</taxon>
        <taxon>Agaricomycetidae</taxon>
        <taxon>Boletales</taxon>
        <taxon>Sclerodermatineae</taxon>
        <taxon>Pisolithaceae</taxon>
        <taxon>Pisolithus</taxon>
    </lineage>
</organism>
<dbReference type="AlphaFoldDB" id="A0A0C9YLN2"/>
<gene>
    <name evidence="1" type="ORF">PISMIDRAFT_676853</name>
</gene>
<sequence>MLLYPNHVDTAHPIDIVELDNRTEALHEWYEGFEELEAIPHSFAIQFVHGQSWFMYADNEEDKVRADVRISIRC</sequence>
<keyword evidence="2" id="KW-1185">Reference proteome</keyword>
<name>A0A0C9YLN2_9AGAM</name>